<dbReference type="EMBL" id="QICS01000019">
    <property type="protein sequence ID" value="PXV85081.1"/>
    <property type="molecule type" value="Genomic_DNA"/>
</dbReference>
<evidence type="ECO:0000313" key="2">
    <source>
        <dbReference type="Proteomes" id="UP000247523"/>
    </source>
</evidence>
<dbReference type="AlphaFoldDB" id="A0A318EGJ4"/>
<dbReference type="InterPro" id="IPR018755">
    <property type="entry name" value="Phage_Mu_Gp48"/>
</dbReference>
<organism evidence="1 2">
    <name type="scientific">Lachnotalea glycerini</name>
    <dbReference type="NCBI Taxonomy" id="1763509"/>
    <lineage>
        <taxon>Bacteria</taxon>
        <taxon>Bacillati</taxon>
        <taxon>Bacillota</taxon>
        <taxon>Clostridia</taxon>
        <taxon>Lachnospirales</taxon>
        <taxon>Lachnospiraceae</taxon>
        <taxon>Lachnotalea</taxon>
    </lineage>
</organism>
<dbReference type="Proteomes" id="UP000247523">
    <property type="component" value="Unassembled WGS sequence"/>
</dbReference>
<dbReference type="RefSeq" id="WP_110291961.1">
    <property type="nucleotide sequence ID" value="NZ_QICS01000019.1"/>
</dbReference>
<dbReference type="Pfam" id="PF10076">
    <property type="entry name" value="Phage_Mu_Gp48"/>
    <property type="match status" value="1"/>
</dbReference>
<evidence type="ECO:0000313" key="1">
    <source>
        <dbReference type="EMBL" id="PXV85081.1"/>
    </source>
</evidence>
<sequence>MDRKLIKYLPLFMQTYGEMEQIMNVEQEEIERVWDALKNLLREAFVTDETEIGATRWERILEINPLDTDTLLLRNFRIQCRLIEDLPFTYRTLNNQIRALCGKDGYEIKLNEDEFILSVRVALTTKKMESEVARLCERVVPLNLFLDVTLKYNTHGLLHPYTHGYLGGFTHQQLRDEPFEE</sequence>
<comment type="caution">
    <text evidence="1">The sequence shown here is derived from an EMBL/GenBank/DDBJ whole genome shotgun (WGS) entry which is preliminary data.</text>
</comment>
<proteinExistence type="predicted"/>
<accession>A0A318EGJ4</accession>
<reference evidence="1 2" key="1">
    <citation type="submission" date="2018-05" db="EMBL/GenBank/DDBJ databases">
        <title>Genomic Encyclopedia of Type Strains, Phase IV (KMG-IV): sequencing the most valuable type-strain genomes for metagenomic binning, comparative biology and taxonomic classification.</title>
        <authorList>
            <person name="Goeker M."/>
        </authorList>
    </citation>
    <scope>NUCLEOTIDE SEQUENCE [LARGE SCALE GENOMIC DNA]</scope>
    <source>
        <strain evidence="1 2">DSM 28816</strain>
    </source>
</reference>
<gene>
    <name evidence="1" type="ORF">C8E03_1195</name>
</gene>
<protein>
    <submittedName>
        <fullName evidence="1">Uncharacterized protein DUF2313</fullName>
    </submittedName>
</protein>
<name>A0A318EGJ4_9FIRM</name>